<feature type="binding site" evidence="11">
    <location>
        <begin position="216"/>
        <end position="217"/>
    </location>
    <ligand>
        <name>substrate</name>
    </ligand>
</feature>
<dbReference type="InterPro" id="IPR032466">
    <property type="entry name" value="Metal_Hydrolase"/>
</dbReference>
<evidence type="ECO:0000256" key="8">
    <source>
        <dbReference type="ARBA" id="ARBA00060590"/>
    </source>
</evidence>
<dbReference type="Gene3D" id="3.20.20.140">
    <property type="entry name" value="Metal-dependent hydrolases"/>
    <property type="match status" value="1"/>
</dbReference>
<evidence type="ECO:0000256" key="7">
    <source>
        <dbReference type="ARBA" id="ARBA00047647"/>
    </source>
</evidence>
<evidence type="ECO:0000256" key="11">
    <source>
        <dbReference type="PIRSR" id="PIRSR038994-2"/>
    </source>
</evidence>
<feature type="binding site" evidence="11">
    <location>
        <begin position="303"/>
        <end position="305"/>
    </location>
    <ligand>
        <name>substrate</name>
    </ligand>
</feature>
<feature type="binding site" evidence="11">
    <location>
        <position position="141"/>
    </location>
    <ligand>
        <name>substrate</name>
    </ligand>
</feature>
<dbReference type="GO" id="GO:0008448">
    <property type="term" value="F:N-acetylglucosamine-6-phosphate deacetylase activity"/>
    <property type="evidence" value="ECO:0007669"/>
    <property type="project" value="UniProtKB-EC"/>
</dbReference>
<comment type="cofactor">
    <cofactor evidence="12">
        <name>a divalent metal cation</name>
        <dbReference type="ChEBI" id="CHEBI:60240"/>
    </cofactor>
    <text evidence="12">Binds 1 divalent metal cation per subunit.</text>
</comment>
<comment type="similarity">
    <text evidence="1 9">Belongs to the metallo-dependent hydrolases superfamily. NagA family.</text>
</comment>
<dbReference type="SUPFAM" id="SSF51556">
    <property type="entry name" value="Metallo-dependent hydrolases"/>
    <property type="match status" value="1"/>
</dbReference>
<proteinExistence type="inferred from homology"/>
<feature type="binding site" evidence="11">
    <location>
        <position position="247"/>
    </location>
    <ligand>
        <name>substrate</name>
    </ligand>
</feature>
<dbReference type="AlphaFoldDB" id="A0A1I4NQ94"/>
<name>A0A1I4NQ94_9FIRM</name>
<dbReference type="NCBIfam" id="TIGR00221">
    <property type="entry name" value="nagA"/>
    <property type="match status" value="1"/>
</dbReference>
<evidence type="ECO:0000256" key="12">
    <source>
        <dbReference type="PIRSR" id="PIRSR038994-3"/>
    </source>
</evidence>
<dbReference type="InterPro" id="IPR003764">
    <property type="entry name" value="GlcNAc_6-P_deAcase"/>
</dbReference>
<dbReference type="Gene3D" id="2.30.40.10">
    <property type="entry name" value="Urease, subunit C, domain 1"/>
    <property type="match status" value="1"/>
</dbReference>
<evidence type="ECO:0000256" key="1">
    <source>
        <dbReference type="ARBA" id="ARBA00010716"/>
    </source>
</evidence>
<keyword evidence="5 9" id="KW-0378">Hydrolase</keyword>
<evidence type="ECO:0000256" key="5">
    <source>
        <dbReference type="ARBA" id="ARBA00022801"/>
    </source>
</evidence>
<dbReference type="CDD" id="cd00854">
    <property type="entry name" value="NagA"/>
    <property type="match status" value="1"/>
</dbReference>
<evidence type="ECO:0000256" key="6">
    <source>
        <dbReference type="ARBA" id="ARBA00023277"/>
    </source>
</evidence>
<feature type="domain" description="Amidohydrolase-related" evidence="13">
    <location>
        <begin position="52"/>
        <end position="375"/>
    </location>
</feature>
<dbReference type="InterPro" id="IPR006680">
    <property type="entry name" value="Amidohydro-rel"/>
</dbReference>
<accession>A0A1I4NQ94</accession>
<sequence length="379" mass="41608">MMKAIVNSRIITLQGILYNHVVLFEERIKGIIPETEVGKFAVVEWFDGQGQYLSPGFIDIHVHGCNGFDTMDEDKRALAIISNGLLQTGVTSFMPTTMTMSFERLERAMEHIRQAMKAGSGAQVLGCHLEGPFIHEKYKGAQDKQYITVPDITKIQSYLDCIKIITIAPEISDSKEFIQTCVEKGIVISIGHSSATYEQGMEAIRSGASHMTHTFNALPPLHHRFPGAIGAAMDSGVTCELIADNLHVHPAMQRILLKVKGLAKMILITDGMRASLLGDGEYDLGGQNVIVKDGEARLVDGVIAGSILTLNKAVRNFMENTGLGLVEAIQLVTLNPARQIKVDQDKGSLEAGKEADMVLFHDDLEIYATFVKGNLLFRR</sequence>
<feature type="binding site" evidence="12">
    <location>
        <position position="130"/>
    </location>
    <ligand>
        <name>Zn(2+)</name>
        <dbReference type="ChEBI" id="CHEBI:29105"/>
    </ligand>
</feature>
<evidence type="ECO:0000313" key="15">
    <source>
        <dbReference type="Proteomes" id="UP000199520"/>
    </source>
</evidence>
<dbReference type="PANTHER" id="PTHR11113">
    <property type="entry name" value="N-ACETYLGLUCOSAMINE-6-PHOSPHATE DEACETYLASE"/>
    <property type="match status" value="1"/>
</dbReference>
<organism evidence="14 15">
    <name type="scientific">Pelosinus propionicus DSM 13327</name>
    <dbReference type="NCBI Taxonomy" id="1123291"/>
    <lineage>
        <taxon>Bacteria</taxon>
        <taxon>Bacillati</taxon>
        <taxon>Bacillota</taxon>
        <taxon>Negativicutes</taxon>
        <taxon>Selenomonadales</taxon>
        <taxon>Sporomusaceae</taxon>
        <taxon>Pelosinus</taxon>
    </lineage>
</organism>
<dbReference type="GO" id="GO:0006046">
    <property type="term" value="P:N-acetylglucosamine catabolic process"/>
    <property type="evidence" value="ECO:0007669"/>
    <property type="project" value="TreeGrafter"/>
</dbReference>
<dbReference type="RefSeq" id="WP_090942215.1">
    <property type="nucleotide sequence ID" value="NZ_FOTS01000050.1"/>
</dbReference>
<dbReference type="OrthoDB" id="9776488at2"/>
<feature type="binding site" evidence="12">
    <location>
        <position position="192"/>
    </location>
    <ligand>
        <name>Zn(2+)</name>
        <dbReference type="ChEBI" id="CHEBI:29105"/>
    </ligand>
</feature>
<dbReference type="EMBL" id="FOTS01000050">
    <property type="protein sequence ID" value="SFM17639.1"/>
    <property type="molecule type" value="Genomic_DNA"/>
</dbReference>
<dbReference type="GO" id="GO:0046872">
    <property type="term" value="F:metal ion binding"/>
    <property type="evidence" value="ECO:0007669"/>
    <property type="project" value="UniProtKB-KW"/>
</dbReference>
<keyword evidence="4 12" id="KW-0479">Metal-binding</keyword>
<feature type="active site" description="Proton donor/acceptor" evidence="10">
    <location>
        <position position="270"/>
    </location>
</feature>
<evidence type="ECO:0000256" key="2">
    <source>
        <dbReference type="ARBA" id="ARBA00011899"/>
    </source>
</evidence>
<evidence type="ECO:0000256" key="9">
    <source>
        <dbReference type="PIRNR" id="PIRNR038994"/>
    </source>
</evidence>
<gene>
    <name evidence="14" type="ORF">SAMN04490355_105034</name>
</gene>
<dbReference type="Proteomes" id="UP000199520">
    <property type="component" value="Unassembled WGS sequence"/>
</dbReference>
<dbReference type="FunFam" id="3.20.20.140:FF:000004">
    <property type="entry name" value="N-acetylglucosamine-6-phosphate deacetylase"/>
    <property type="match status" value="1"/>
</dbReference>
<keyword evidence="15" id="KW-1185">Reference proteome</keyword>
<dbReference type="PANTHER" id="PTHR11113:SF14">
    <property type="entry name" value="N-ACETYLGLUCOSAMINE-6-PHOSPHATE DEACETYLASE"/>
    <property type="match status" value="1"/>
</dbReference>
<dbReference type="EC" id="3.5.1.25" evidence="2"/>
<evidence type="ECO:0000256" key="4">
    <source>
        <dbReference type="ARBA" id="ARBA00022723"/>
    </source>
</evidence>
<evidence type="ECO:0000256" key="3">
    <source>
        <dbReference type="ARBA" id="ARBA00018029"/>
    </source>
</evidence>
<evidence type="ECO:0000256" key="10">
    <source>
        <dbReference type="PIRSR" id="PIRSR038994-1"/>
    </source>
</evidence>
<comment type="pathway">
    <text evidence="8">Amino-sugar metabolism; N-acetylneuraminate degradation; D-fructose 6-phosphate from N-acetylneuraminate: step 4/5.</text>
</comment>
<keyword evidence="6 9" id="KW-0119">Carbohydrate metabolism</keyword>
<evidence type="ECO:0000313" key="14">
    <source>
        <dbReference type="EMBL" id="SFM17639.1"/>
    </source>
</evidence>
<dbReference type="Pfam" id="PF01979">
    <property type="entry name" value="Amidohydro_1"/>
    <property type="match status" value="1"/>
</dbReference>
<protein>
    <recommendedName>
        <fullName evidence="3">N-acetylglucosamine-6-phosphate deacetylase</fullName>
        <ecNumber evidence="2">3.5.1.25</ecNumber>
    </recommendedName>
</protein>
<feature type="binding site" evidence="12">
    <location>
        <position position="213"/>
    </location>
    <ligand>
        <name>Zn(2+)</name>
        <dbReference type="ChEBI" id="CHEBI:29105"/>
    </ligand>
</feature>
<dbReference type="SUPFAM" id="SSF51338">
    <property type="entry name" value="Composite domain of metallo-dependent hydrolases"/>
    <property type="match status" value="1"/>
</dbReference>
<dbReference type="InterPro" id="IPR011059">
    <property type="entry name" value="Metal-dep_hydrolase_composite"/>
</dbReference>
<feature type="binding site" evidence="11">
    <location>
        <position position="224"/>
    </location>
    <ligand>
        <name>substrate</name>
    </ligand>
</feature>
<comment type="catalytic activity">
    <reaction evidence="7">
        <text>N-acetyl-D-glucosamine 6-phosphate + H2O = D-glucosamine 6-phosphate + acetate</text>
        <dbReference type="Rhea" id="RHEA:22936"/>
        <dbReference type="ChEBI" id="CHEBI:15377"/>
        <dbReference type="ChEBI" id="CHEBI:30089"/>
        <dbReference type="ChEBI" id="CHEBI:57513"/>
        <dbReference type="ChEBI" id="CHEBI:58725"/>
        <dbReference type="EC" id="3.5.1.25"/>
    </reaction>
</comment>
<reference evidence="15" key="1">
    <citation type="submission" date="2016-10" db="EMBL/GenBank/DDBJ databases">
        <authorList>
            <person name="Varghese N."/>
            <person name="Submissions S."/>
        </authorList>
    </citation>
    <scope>NUCLEOTIDE SEQUENCE [LARGE SCALE GENOMIC DNA]</scope>
    <source>
        <strain evidence="15">DSM 13327</strain>
    </source>
</reference>
<dbReference type="PIRSF" id="PIRSF038994">
    <property type="entry name" value="NagA"/>
    <property type="match status" value="1"/>
</dbReference>
<dbReference type="STRING" id="1123291.SAMN04490355_105034"/>
<evidence type="ECO:0000259" key="13">
    <source>
        <dbReference type="Pfam" id="PF01979"/>
    </source>
</evidence>